<dbReference type="PANTHER" id="PTHR43591:SF24">
    <property type="entry name" value="2-METHOXY-6-POLYPRENYL-1,4-BENZOQUINOL METHYLASE, MITOCHONDRIAL"/>
    <property type="match status" value="1"/>
</dbReference>
<dbReference type="Pfam" id="PF08241">
    <property type="entry name" value="Methyltransf_11"/>
    <property type="match status" value="1"/>
</dbReference>
<feature type="domain" description="Methyltransferase type 11" evidence="1">
    <location>
        <begin position="50"/>
        <end position="144"/>
    </location>
</feature>
<dbReference type="InterPro" id="IPR013216">
    <property type="entry name" value="Methyltransf_11"/>
</dbReference>
<dbReference type="STRING" id="675120.M2YLS8"/>
<dbReference type="SUPFAM" id="SSF53335">
    <property type="entry name" value="S-adenosyl-L-methionine-dependent methyltransferases"/>
    <property type="match status" value="1"/>
</dbReference>
<dbReference type="PANTHER" id="PTHR43591">
    <property type="entry name" value="METHYLTRANSFERASE"/>
    <property type="match status" value="1"/>
</dbReference>
<dbReference type="Proteomes" id="UP000016933">
    <property type="component" value="Unassembled WGS sequence"/>
</dbReference>
<dbReference type="AlphaFoldDB" id="M2YLS8"/>
<dbReference type="OMA" id="HERACRR"/>
<dbReference type="Gene3D" id="3.40.50.150">
    <property type="entry name" value="Vaccinia Virus protein VP39"/>
    <property type="match status" value="1"/>
</dbReference>
<proteinExistence type="predicted"/>
<gene>
    <name evidence="2" type="ORF">DOTSEDRAFT_72335</name>
</gene>
<dbReference type="InterPro" id="IPR029063">
    <property type="entry name" value="SAM-dependent_MTases_sf"/>
</dbReference>
<sequence>MAHNHDASAWDTHSDRWASSVQAVTRAPCKEMLAMTTSLSPITKTSIVFDNGAGSGMQTSLVLEEYPGTQITATDVSSGMIDNLKKNQWPTVTAHVADATDLESAGLKDKSFTHSMGTFFIPFVSDPDKVVREMARVTKPGGVVGLATWHKDTPSWSSPLQIAVRQVMDPKWTAPEVFHPATTDPDDVRKMFEKAGLEKIQVKVFDCPHPQKESVDVAVEEFFNMGNPSVKILLQDFNKEQITKLKPAFAKAYAEVYDGVKKPQKERAVLIVGRVAS</sequence>
<evidence type="ECO:0000313" key="3">
    <source>
        <dbReference type="Proteomes" id="UP000016933"/>
    </source>
</evidence>
<dbReference type="eggNOG" id="ENOG502RZTT">
    <property type="taxonomic scope" value="Eukaryota"/>
</dbReference>
<name>M2YLS8_DOTSN</name>
<reference evidence="3" key="1">
    <citation type="journal article" date="2012" name="PLoS Genet.">
        <title>The genomes of the fungal plant pathogens Cladosporium fulvum and Dothistroma septosporum reveal adaptation to different hosts and lifestyles but also signatures of common ancestry.</title>
        <authorList>
            <person name="de Wit P.J.G.M."/>
            <person name="van der Burgt A."/>
            <person name="Oekmen B."/>
            <person name="Stergiopoulos I."/>
            <person name="Abd-Elsalam K.A."/>
            <person name="Aerts A.L."/>
            <person name="Bahkali A.H."/>
            <person name="Beenen H.G."/>
            <person name="Chettri P."/>
            <person name="Cox M.P."/>
            <person name="Datema E."/>
            <person name="de Vries R.P."/>
            <person name="Dhillon B."/>
            <person name="Ganley A.R."/>
            <person name="Griffiths S.A."/>
            <person name="Guo Y."/>
            <person name="Hamelin R.C."/>
            <person name="Henrissat B."/>
            <person name="Kabir M.S."/>
            <person name="Jashni M.K."/>
            <person name="Kema G."/>
            <person name="Klaubauf S."/>
            <person name="Lapidus A."/>
            <person name="Levasseur A."/>
            <person name="Lindquist E."/>
            <person name="Mehrabi R."/>
            <person name="Ohm R.A."/>
            <person name="Owen T.J."/>
            <person name="Salamov A."/>
            <person name="Schwelm A."/>
            <person name="Schijlen E."/>
            <person name="Sun H."/>
            <person name="van den Burg H.A."/>
            <person name="van Ham R.C.H.J."/>
            <person name="Zhang S."/>
            <person name="Goodwin S.B."/>
            <person name="Grigoriev I.V."/>
            <person name="Collemare J."/>
            <person name="Bradshaw R.E."/>
        </authorList>
    </citation>
    <scope>NUCLEOTIDE SEQUENCE [LARGE SCALE GENOMIC DNA]</scope>
    <source>
        <strain evidence="3">NZE10 / CBS 128990</strain>
    </source>
</reference>
<dbReference type="EMBL" id="KB446540">
    <property type="protein sequence ID" value="EME42855.1"/>
    <property type="molecule type" value="Genomic_DNA"/>
</dbReference>
<dbReference type="HOGENOM" id="CLU_1119990_0_0_1"/>
<evidence type="ECO:0000313" key="2">
    <source>
        <dbReference type="EMBL" id="EME42855.1"/>
    </source>
</evidence>
<reference evidence="2 3" key="2">
    <citation type="journal article" date="2012" name="PLoS Pathog.">
        <title>Diverse lifestyles and strategies of plant pathogenesis encoded in the genomes of eighteen Dothideomycetes fungi.</title>
        <authorList>
            <person name="Ohm R.A."/>
            <person name="Feau N."/>
            <person name="Henrissat B."/>
            <person name="Schoch C.L."/>
            <person name="Horwitz B.A."/>
            <person name="Barry K.W."/>
            <person name="Condon B.J."/>
            <person name="Copeland A.C."/>
            <person name="Dhillon B."/>
            <person name="Glaser F."/>
            <person name="Hesse C.N."/>
            <person name="Kosti I."/>
            <person name="LaButti K."/>
            <person name="Lindquist E.A."/>
            <person name="Lucas S."/>
            <person name="Salamov A.A."/>
            <person name="Bradshaw R.E."/>
            <person name="Ciuffetti L."/>
            <person name="Hamelin R.C."/>
            <person name="Kema G.H.J."/>
            <person name="Lawrence C."/>
            <person name="Scott J.A."/>
            <person name="Spatafora J.W."/>
            <person name="Turgeon B.G."/>
            <person name="de Wit P.J.G.M."/>
            <person name="Zhong S."/>
            <person name="Goodwin S.B."/>
            <person name="Grigoriev I.V."/>
        </authorList>
    </citation>
    <scope>NUCLEOTIDE SEQUENCE [LARGE SCALE GENOMIC DNA]</scope>
    <source>
        <strain evidence="3">NZE10 / CBS 128990</strain>
    </source>
</reference>
<dbReference type="OrthoDB" id="2013972at2759"/>
<protein>
    <recommendedName>
        <fullName evidence="1">Methyltransferase type 11 domain-containing protein</fullName>
    </recommendedName>
</protein>
<organism evidence="2 3">
    <name type="scientific">Dothistroma septosporum (strain NZE10 / CBS 128990)</name>
    <name type="common">Red band needle blight fungus</name>
    <name type="synonym">Mycosphaerella pini</name>
    <dbReference type="NCBI Taxonomy" id="675120"/>
    <lineage>
        <taxon>Eukaryota</taxon>
        <taxon>Fungi</taxon>
        <taxon>Dikarya</taxon>
        <taxon>Ascomycota</taxon>
        <taxon>Pezizomycotina</taxon>
        <taxon>Dothideomycetes</taxon>
        <taxon>Dothideomycetidae</taxon>
        <taxon>Mycosphaerellales</taxon>
        <taxon>Mycosphaerellaceae</taxon>
        <taxon>Dothistroma</taxon>
    </lineage>
</organism>
<evidence type="ECO:0000259" key="1">
    <source>
        <dbReference type="Pfam" id="PF08241"/>
    </source>
</evidence>
<keyword evidence="3" id="KW-1185">Reference proteome</keyword>
<dbReference type="CDD" id="cd02440">
    <property type="entry name" value="AdoMet_MTases"/>
    <property type="match status" value="1"/>
</dbReference>
<dbReference type="GO" id="GO:0008757">
    <property type="term" value="F:S-adenosylmethionine-dependent methyltransferase activity"/>
    <property type="evidence" value="ECO:0007669"/>
    <property type="project" value="InterPro"/>
</dbReference>
<accession>M2YLS8</accession>